<comment type="caution">
    <text evidence="5">The sequence shown here is derived from an EMBL/GenBank/DDBJ whole genome shotgun (WGS) entry which is preliminary data.</text>
</comment>
<dbReference type="PROSITE" id="PS50279">
    <property type="entry name" value="BPTI_KUNITZ_2"/>
    <property type="match status" value="1"/>
</dbReference>
<dbReference type="SMART" id="SM00131">
    <property type="entry name" value="KU"/>
    <property type="match status" value="1"/>
</dbReference>
<dbReference type="OrthoDB" id="4473401at2759"/>
<dbReference type="EMBL" id="LSRL02000139">
    <property type="protein sequence ID" value="TDG43694.1"/>
    <property type="molecule type" value="Genomic_DNA"/>
</dbReference>
<dbReference type="Gene3D" id="4.10.410.10">
    <property type="entry name" value="Pancreatic trypsin inhibitor Kunitz domain"/>
    <property type="match status" value="1"/>
</dbReference>
<dbReference type="InterPro" id="IPR020901">
    <property type="entry name" value="Prtase_inh_Kunz-CS"/>
</dbReference>
<evidence type="ECO:0000313" key="6">
    <source>
        <dbReference type="Proteomes" id="UP000295192"/>
    </source>
</evidence>
<dbReference type="Pfam" id="PF00014">
    <property type="entry name" value="Kunitz_BPTI"/>
    <property type="match status" value="1"/>
</dbReference>
<evidence type="ECO:0000259" key="4">
    <source>
        <dbReference type="PROSITE" id="PS50279"/>
    </source>
</evidence>
<keyword evidence="1" id="KW-1015">Disulfide bond</keyword>
<feature type="transmembrane region" description="Helical" evidence="3">
    <location>
        <begin position="40"/>
        <end position="58"/>
    </location>
</feature>
<evidence type="ECO:0000313" key="5">
    <source>
        <dbReference type="EMBL" id="TDG43694.1"/>
    </source>
</evidence>
<dbReference type="GO" id="GO:0004867">
    <property type="term" value="F:serine-type endopeptidase inhibitor activity"/>
    <property type="evidence" value="ECO:0007669"/>
    <property type="project" value="InterPro"/>
</dbReference>
<keyword evidence="3" id="KW-0472">Membrane</keyword>
<dbReference type="AlphaFoldDB" id="A0A484B4V8"/>
<dbReference type="PANTHER" id="PTHR46751:SF1">
    <property type="entry name" value="WAP FOUR-DISULFIDE CORE DOMAIN PROTEIN 6A"/>
    <property type="match status" value="1"/>
</dbReference>
<evidence type="ECO:0000256" key="1">
    <source>
        <dbReference type="ARBA" id="ARBA00023157"/>
    </source>
</evidence>
<dbReference type="InterPro" id="IPR002223">
    <property type="entry name" value="Kunitz_BPTI"/>
</dbReference>
<keyword evidence="3" id="KW-1133">Transmembrane helix</keyword>
<gene>
    <name evidence="5" type="ORF">AWZ03_009893</name>
</gene>
<dbReference type="PROSITE" id="PS00280">
    <property type="entry name" value="BPTI_KUNITZ_1"/>
    <property type="match status" value="1"/>
</dbReference>
<feature type="domain" description="BPTI/Kunitz inhibitor" evidence="4">
    <location>
        <begin position="63"/>
        <end position="114"/>
    </location>
</feature>
<dbReference type="GO" id="GO:0005615">
    <property type="term" value="C:extracellular space"/>
    <property type="evidence" value="ECO:0007669"/>
    <property type="project" value="TreeGrafter"/>
</dbReference>
<comment type="similarity">
    <text evidence="2">Belongs to the venom Kunitz-type family. 03 (sub-Kunitz) subfamily.</text>
</comment>
<evidence type="ECO:0000256" key="3">
    <source>
        <dbReference type="SAM" id="Phobius"/>
    </source>
</evidence>
<accession>A0A484B4V8</accession>
<dbReference type="Proteomes" id="UP000295192">
    <property type="component" value="Unassembled WGS sequence"/>
</dbReference>
<sequence>MAPAGFCLYNEPHKPAPSSVAIETVTKYQLNTQAQFKMKYFAVLLLLCALLGSALATLKNPVCGEEFAEIGTCRALQPMWSYRQETNECISFNYSGCQGNNNLFESQSICEQTCKV</sequence>
<proteinExistence type="inferred from homology"/>
<name>A0A484B4V8_DRONA</name>
<protein>
    <recommendedName>
        <fullName evidence="4">BPTI/Kunitz inhibitor domain-containing protein</fullName>
    </recommendedName>
</protein>
<dbReference type="OMA" id="ENCNNFE"/>
<evidence type="ECO:0000256" key="2">
    <source>
        <dbReference type="ARBA" id="ARBA00038506"/>
    </source>
</evidence>
<dbReference type="PANTHER" id="PTHR46751">
    <property type="entry name" value="EPPIN"/>
    <property type="match status" value="1"/>
</dbReference>
<keyword evidence="6" id="KW-1185">Reference proteome</keyword>
<dbReference type="SUPFAM" id="SSF57362">
    <property type="entry name" value="BPTI-like"/>
    <property type="match status" value="1"/>
</dbReference>
<dbReference type="InterPro" id="IPR051388">
    <property type="entry name" value="Serpin_venom_toxin"/>
</dbReference>
<organism evidence="5 6">
    <name type="scientific">Drosophila navojoa</name>
    <name type="common">Fruit fly</name>
    <dbReference type="NCBI Taxonomy" id="7232"/>
    <lineage>
        <taxon>Eukaryota</taxon>
        <taxon>Metazoa</taxon>
        <taxon>Ecdysozoa</taxon>
        <taxon>Arthropoda</taxon>
        <taxon>Hexapoda</taxon>
        <taxon>Insecta</taxon>
        <taxon>Pterygota</taxon>
        <taxon>Neoptera</taxon>
        <taxon>Endopterygota</taxon>
        <taxon>Diptera</taxon>
        <taxon>Brachycera</taxon>
        <taxon>Muscomorpha</taxon>
        <taxon>Ephydroidea</taxon>
        <taxon>Drosophilidae</taxon>
        <taxon>Drosophila</taxon>
    </lineage>
</organism>
<dbReference type="InterPro" id="IPR036880">
    <property type="entry name" value="Kunitz_BPTI_sf"/>
</dbReference>
<reference evidence="5 6" key="1">
    <citation type="journal article" date="2019" name="J. Hered.">
        <title>An Improved Genome Assembly for Drosophila navojoa, the Basal Species in the mojavensis Cluster.</title>
        <authorList>
            <person name="Vanderlinde T."/>
            <person name="Dupim E.G."/>
            <person name="Nazario-Yepiz N.O."/>
            <person name="Carvalho A.B."/>
        </authorList>
    </citation>
    <scope>NUCLEOTIDE SEQUENCE [LARGE SCALE GENOMIC DNA]</scope>
    <source>
        <strain evidence="5">Navoj_Jal97</strain>
        <tissue evidence="5">Whole organism</tissue>
    </source>
</reference>
<keyword evidence="3" id="KW-0812">Transmembrane</keyword>
<dbReference type="CDD" id="cd00109">
    <property type="entry name" value="Kunitz-type"/>
    <property type="match status" value="1"/>
</dbReference>